<dbReference type="Proteomes" id="UP000639859">
    <property type="component" value="Unassembled WGS sequence"/>
</dbReference>
<gene>
    <name evidence="1" type="ORF">I4Q42_19785</name>
</gene>
<dbReference type="EMBL" id="JADWOX010000016">
    <property type="protein sequence ID" value="MBI1685916.1"/>
    <property type="molecule type" value="Genomic_DNA"/>
</dbReference>
<comment type="caution">
    <text evidence="1">The sequence shown here is derived from an EMBL/GenBank/DDBJ whole genome shotgun (WGS) entry which is preliminary data.</text>
</comment>
<protein>
    <submittedName>
        <fullName evidence="1">HNH endonuclease</fullName>
    </submittedName>
</protein>
<dbReference type="Gene3D" id="1.10.30.50">
    <property type="match status" value="1"/>
</dbReference>
<proteinExistence type="predicted"/>
<keyword evidence="1" id="KW-0255">Endonuclease</keyword>
<keyword evidence="1" id="KW-0540">Nuclease</keyword>
<dbReference type="GO" id="GO:0004519">
    <property type="term" value="F:endonuclease activity"/>
    <property type="evidence" value="ECO:0007669"/>
    <property type="project" value="UniProtKB-KW"/>
</dbReference>
<accession>A0ABS0T210</accession>
<sequence length="290" mass="32690">MNRLDPPAFLDDHAALKALSENNGVGSYPKLAGYLTPIDAGYTRYAAAKGDATAIARVAIPGKLGKLLIGHYKQPPNDLSYITRMRDESRVDTCPMCGAFFGGTLDHILPKARYKAFAVLGLNLVPACGCNSRRGDDVRGSGPGERILHPYFDDILRERILAAQFEDPGPAPRISVRILQDPGSPDYPAIKFHYDNLIMRTDLVRYLRKFWGKLISQPSVTVTRFREIPRTWEALDQMLREELQDRDDKYESRNNWESILIAGLLDANVQAWLYPRLNRPGRRPKDPLEV</sequence>
<dbReference type="InterPro" id="IPR003615">
    <property type="entry name" value="HNH_nuc"/>
</dbReference>
<reference evidence="1 2" key="1">
    <citation type="submission" date="2020-11" db="EMBL/GenBank/DDBJ databases">
        <title>genome sequence of strain KACC 18849.</title>
        <authorList>
            <person name="Gao J."/>
            <person name="Zhang X."/>
        </authorList>
    </citation>
    <scope>NUCLEOTIDE SEQUENCE [LARGE SCALE GENOMIC DNA]</scope>
    <source>
        <strain evidence="1 2">KACC 18849</strain>
    </source>
</reference>
<evidence type="ECO:0000313" key="1">
    <source>
        <dbReference type="EMBL" id="MBI1685916.1"/>
    </source>
</evidence>
<dbReference type="RefSeq" id="WP_198577814.1">
    <property type="nucleotide sequence ID" value="NZ_JADWOX010000016.1"/>
</dbReference>
<keyword evidence="1" id="KW-0378">Hydrolase</keyword>
<dbReference type="CDD" id="cd00085">
    <property type="entry name" value="HNHc"/>
    <property type="match status" value="1"/>
</dbReference>
<keyword evidence="2" id="KW-1185">Reference proteome</keyword>
<evidence type="ECO:0000313" key="2">
    <source>
        <dbReference type="Proteomes" id="UP000639859"/>
    </source>
</evidence>
<name>A0ABS0T210_9CAUL</name>
<organism evidence="1 2">
    <name type="scientific">Caulobacter hibisci</name>
    <dbReference type="NCBI Taxonomy" id="2035993"/>
    <lineage>
        <taxon>Bacteria</taxon>
        <taxon>Pseudomonadati</taxon>
        <taxon>Pseudomonadota</taxon>
        <taxon>Alphaproteobacteria</taxon>
        <taxon>Caulobacterales</taxon>
        <taxon>Caulobacteraceae</taxon>
        <taxon>Caulobacter</taxon>
    </lineage>
</organism>